<reference evidence="3" key="1">
    <citation type="submission" date="2017-05" db="UniProtKB">
        <authorList>
            <consortium name="EnsemblMetazoa"/>
        </authorList>
    </citation>
    <scope>IDENTIFICATION</scope>
</reference>
<protein>
    <recommendedName>
        <fullName evidence="4">Transposable element P transposase</fullName>
    </recommendedName>
</protein>
<evidence type="ECO:0000313" key="3">
    <source>
        <dbReference type="EnsemblMetazoa" id="Aqu2.1.36787_001"/>
    </source>
</evidence>
<dbReference type="Pfam" id="PF21787">
    <property type="entry name" value="TNP-like_RNaseH_N"/>
    <property type="match status" value="1"/>
</dbReference>
<dbReference type="OrthoDB" id="5970031at2759"/>
<feature type="domain" description="Transposable element P transposase-like RNase H" evidence="1">
    <location>
        <begin position="1"/>
        <end position="110"/>
    </location>
</feature>
<dbReference type="InParanoid" id="A0A1X7VB81"/>
<feature type="domain" description="Transposable element P transposase-like GTP-binding insertion" evidence="2">
    <location>
        <begin position="136"/>
        <end position="239"/>
    </location>
</feature>
<dbReference type="EnsemblMetazoa" id="Aqu2.1.36787_001">
    <property type="protein sequence ID" value="Aqu2.1.36787_001"/>
    <property type="gene ID" value="Aqu2.1.36787"/>
</dbReference>
<evidence type="ECO:0008006" key="4">
    <source>
        <dbReference type="Google" id="ProtNLM"/>
    </source>
</evidence>
<dbReference type="Pfam" id="PF21788">
    <property type="entry name" value="TNP-like_GBD"/>
    <property type="match status" value="1"/>
</dbReference>
<proteinExistence type="predicted"/>
<organism evidence="3">
    <name type="scientific">Amphimedon queenslandica</name>
    <name type="common">Sponge</name>
    <dbReference type="NCBI Taxonomy" id="400682"/>
    <lineage>
        <taxon>Eukaryota</taxon>
        <taxon>Metazoa</taxon>
        <taxon>Porifera</taxon>
        <taxon>Demospongiae</taxon>
        <taxon>Heteroscleromorpha</taxon>
        <taxon>Haplosclerida</taxon>
        <taxon>Niphatidae</taxon>
        <taxon>Amphimedon</taxon>
    </lineage>
</organism>
<evidence type="ECO:0000259" key="2">
    <source>
        <dbReference type="Pfam" id="PF21788"/>
    </source>
</evidence>
<evidence type="ECO:0000259" key="1">
    <source>
        <dbReference type="Pfam" id="PF21787"/>
    </source>
</evidence>
<sequence length="391" mass="44856">MHVKQGLIYDKNTGELIGYCNLGDINDHLIRLEQQYSNDTSQGTCLATSVMVIMIRGLFNSFTFPYASFPTSNLSEEQLVPIFYEAIMQIERCGLKVVSITLDGNQGNQDLPVKYKFCNPFSDNTREVYLISNPPHLLKTARNCLSNPNRQMQFNGKPITGKYIRQLYEIATKTTGFATLPKLKYEHVHLNSFSKMRVNLAAETLSQTVATAVRMHFKEEASETENFLEMMDKFFDLLNWLKSEFLVWLEKWEIETKSHQEMKSSERKKLMLSDETLLGLRITGVTSFLDPLEKYFGRQRQSGGVNENPTTKEFLKNNDILRVVNTINIETHTGNVRGTRSNEFTYVATEPLQKHQRTETNETTVLQVAPQRNPNLLSTLHKALEDKGFDL</sequence>
<accession>A0A1X7VB81</accession>
<dbReference type="InterPro" id="IPR048365">
    <property type="entry name" value="TNP-like_RNaseH_N"/>
</dbReference>
<dbReference type="AlphaFoldDB" id="A0A1X7VB81"/>
<dbReference type="InterPro" id="IPR048366">
    <property type="entry name" value="TNP-like_GBD"/>
</dbReference>
<name>A0A1X7VB81_AMPQE</name>